<keyword evidence="1" id="KW-0732">Signal</keyword>
<evidence type="ECO:0008006" key="4">
    <source>
        <dbReference type="Google" id="ProtNLM"/>
    </source>
</evidence>
<dbReference type="EMBL" id="BGZK01001539">
    <property type="protein sequence ID" value="GBP81954.1"/>
    <property type="molecule type" value="Genomic_DNA"/>
</dbReference>
<dbReference type="OrthoDB" id="8183540at2759"/>
<evidence type="ECO:0000313" key="3">
    <source>
        <dbReference type="Proteomes" id="UP000299102"/>
    </source>
</evidence>
<dbReference type="STRING" id="151549.A0A4C1Z4E7"/>
<organism evidence="2 3">
    <name type="scientific">Eumeta variegata</name>
    <name type="common">Bagworm moth</name>
    <name type="synonym">Eumeta japonica</name>
    <dbReference type="NCBI Taxonomy" id="151549"/>
    <lineage>
        <taxon>Eukaryota</taxon>
        <taxon>Metazoa</taxon>
        <taxon>Ecdysozoa</taxon>
        <taxon>Arthropoda</taxon>
        <taxon>Hexapoda</taxon>
        <taxon>Insecta</taxon>
        <taxon>Pterygota</taxon>
        <taxon>Neoptera</taxon>
        <taxon>Endopterygota</taxon>
        <taxon>Lepidoptera</taxon>
        <taxon>Glossata</taxon>
        <taxon>Ditrysia</taxon>
        <taxon>Tineoidea</taxon>
        <taxon>Psychidae</taxon>
        <taxon>Oiketicinae</taxon>
        <taxon>Eumeta</taxon>
    </lineage>
</organism>
<keyword evidence="3" id="KW-1185">Reference proteome</keyword>
<dbReference type="SUPFAM" id="SSF53850">
    <property type="entry name" value="Periplasmic binding protein-like II"/>
    <property type="match status" value="1"/>
</dbReference>
<proteinExistence type="predicted"/>
<gene>
    <name evidence="2" type="ORF">EVAR_26468_1</name>
</gene>
<feature type="chain" id="PRO_5020029075" description="Transferrin" evidence="1">
    <location>
        <begin position="23"/>
        <end position="189"/>
    </location>
</feature>
<dbReference type="AlphaFoldDB" id="A0A4C1Z4E7"/>
<sequence>MVSVVMVTRLVFAVVLITSTTAHDEIYKLCTTDAYEHLCTGNDKIRCHNVEYTVDCALKLERDEVQFAVFSEEEMMLLAQMQPHAHKVVASRRMKENRGQLAFETVAVVSTSHTGGLEGLRQGGYCHPGVDPIEVNKSPRVLKTLEREVEGFEPTPCTSPGWVLLTTIDDNVQSRWLNVLFEARANGLI</sequence>
<protein>
    <recommendedName>
        <fullName evidence="4">Transferrin</fullName>
    </recommendedName>
</protein>
<comment type="caution">
    <text evidence="2">The sequence shown here is derived from an EMBL/GenBank/DDBJ whole genome shotgun (WGS) entry which is preliminary data.</text>
</comment>
<feature type="signal peptide" evidence="1">
    <location>
        <begin position="1"/>
        <end position="22"/>
    </location>
</feature>
<reference evidence="2 3" key="1">
    <citation type="journal article" date="2019" name="Commun. Biol.">
        <title>The bagworm genome reveals a unique fibroin gene that provides high tensile strength.</title>
        <authorList>
            <person name="Kono N."/>
            <person name="Nakamura H."/>
            <person name="Ohtoshi R."/>
            <person name="Tomita M."/>
            <person name="Numata K."/>
            <person name="Arakawa K."/>
        </authorList>
    </citation>
    <scope>NUCLEOTIDE SEQUENCE [LARGE SCALE GENOMIC DNA]</scope>
</reference>
<dbReference type="Proteomes" id="UP000299102">
    <property type="component" value="Unassembled WGS sequence"/>
</dbReference>
<accession>A0A4C1Z4E7</accession>
<evidence type="ECO:0000313" key="2">
    <source>
        <dbReference type="EMBL" id="GBP81954.1"/>
    </source>
</evidence>
<evidence type="ECO:0000256" key="1">
    <source>
        <dbReference type="SAM" id="SignalP"/>
    </source>
</evidence>
<name>A0A4C1Z4E7_EUMVA</name>